<dbReference type="KEGG" id="clup:CLUP02_10143"/>
<dbReference type="InterPro" id="IPR051714">
    <property type="entry name" value="Znf_CCHC_NABP"/>
</dbReference>
<dbReference type="SUPFAM" id="SSF57756">
    <property type="entry name" value="Retrovirus zinc finger-like domains"/>
    <property type="match status" value="3"/>
</dbReference>
<dbReference type="FunFam" id="4.10.60.10:FF:000012">
    <property type="entry name" value="Cellular nucleic acid-binding protein"/>
    <property type="match status" value="1"/>
</dbReference>
<keyword evidence="1" id="KW-0862">Zinc</keyword>
<feature type="region of interest" description="Disordered" evidence="2">
    <location>
        <begin position="1"/>
        <end position="47"/>
    </location>
</feature>
<feature type="domain" description="CCHC-type" evidence="3">
    <location>
        <begin position="490"/>
        <end position="503"/>
    </location>
</feature>
<feature type="domain" description="CCHC-type" evidence="3">
    <location>
        <begin position="389"/>
        <end position="403"/>
    </location>
</feature>
<dbReference type="InterPro" id="IPR001878">
    <property type="entry name" value="Znf_CCHC"/>
</dbReference>
<evidence type="ECO:0000313" key="5">
    <source>
        <dbReference type="Proteomes" id="UP000830671"/>
    </source>
</evidence>
<dbReference type="GO" id="GO:0003676">
    <property type="term" value="F:nucleic acid binding"/>
    <property type="evidence" value="ECO:0007669"/>
    <property type="project" value="InterPro"/>
</dbReference>
<feature type="domain" description="CCHC-type" evidence="3">
    <location>
        <begin position="369"/>
        <end position="382"/>
    </location>
</feature>
<dbReference type="FunFam" id="4.10.60.10:FF:000016">
    <property type="entry name" value="Cellular nucleic acid-binding protein"/>
    <property type="match status" value="1"/>
</dbReference>
<evidence type="ECO:0000259" key="3">
    <source>
        <dbReference type="PROSITE" id="PS50158"/>
    </source>
</evidence>
<feature type="domain" description="CCHC-type" evidence="3">
    <location>
        <begin position="509"/>
        <end position="523"/>
    </location>
</feature>
<dbReference type="InterPro" id="IPR036875">
    <property type="entry name" value="Znf_CCHC_sf"/>
</dbReference>
<feature type="compositionally biased region" description="Pro residues" evidence="2">
    <location>
        <begin position="32"/>
        <end position="45"/>
    </location>
</feature>
<dbReference type="FunFam" id="4.10.60.10:FF:000085">
    <property type="entry name" value="Zinc knuckle nucleic acid binding protein, putative"/>
    <property type="match status" value="1"/>
</dbReference>
<protein>
    <submittedName>
        <fullName evidence="4">Zinc knuckle</fullName>
    </submittedName>
</protein>
<evidence type="ECO:0000256" key="1">
    <source>
        <dbReference type="PROSITE-ProRule" id="PRU00047"/>
    </source>
</evidence>
<dbReference type="PROSITE" id="PS50158">
    <property type="entry name" value="ZF_CCHC"/>
    <property type="match status" value="7"/>
</dbReference>
<dbReference type="RefSeq" id="XP_049146264.1">
    <property type="nucleotide sequence ID" value="XM_049289119.1"/>
</dbReference>
<dbReference type="SMART" id="SM00343">
    <property type="entry name" value="ZnF_C2HC"/>
    <property type="match status" value="7"/>
</dbReference>
<sequence length="735" mass="80906">MGRKEFQVHPTYSFQSQSHLSQVPVPGSIQPEPIPANTPPTPTPQPHFLFETNSTSPIFSKAIFREKVSFALDPSFLHFASCPHNSHSLSPAYRYFTIPYLTFTPLSFYPALPPRPLLPAAMWWCRDVSSPCRRIKCMRRRTRKPSPSRINICISISTSISVGIGISIRPTLLDLHRIASQHNTINSASANYNIRLPIYFDSDMESRSSLLCSRTRLRNATGFDDAPTPPIVGLRSNLAHHSQIQPQPRRPAACHIDSVIDSRLSVSVESGVAQLRRLACYHPRYPGPALALESMRCSPRKPSLLATTLIDGSDTWRLLKYLSAEEKIIKNCNMRTKFRAGAELEHGACTSALDAHTISKMSSLSRRACYKCGNVGHYAEVCSSAERLCYNCKQPGHESNGCPLPRTTEAKQCYHCQGLGHVQADCPTLRLSGAGTSGRCYNCGQPGHLARACPNPAGVNMGRGGPPVPRGGYGGYGRGAFTGGPRPATCYKCGGPNHFARDCQAQAMKCYACGKLGHISRDCTAPNGGPLNTAGKTCYQCGEAGHISRDCPQKNTNGEIPNDVDLSAAPGIPQPAVAPIAPRQACLDAASLKKTFVAFLQRCRFHLSAIRPIITPFEHHRNYNFHLSFWLLFQSMHKMGMPPNGILCFYMASTRIPLHQHDSFSGTKRERLPFFIANDSHDGWSQARLNASYPAQLETKVHDPYSHLMEDLGLTMLLLVQYSNNEATLFPVPVP</sequence>
<gene>
    <name evidence="4" type="ORF">CLUP02_10143</name>
</gene>
<dbReference type="Gene3D" id="4.10.60.10">
    <property type="entry name" value="Zinc finger, CCHC-type"/>
    <property type="match status" value="3"/>
</dbReference>
<organism evidence="4 5">
    <name type="scientific">Colletotrichum lupini</name>
    <dbReference type="NCBI Taxonomy" id="145971"/>
    <lineage>
        <taxon>Eukaryota</taxon>
        <taxon>Fungi</taxon>
        <taxon>Dikarya</taxon>
        <taxon>Ascomycota</taxon>
        <taxon>Pezizomycotina</taxon>
        <taxon>Sordariomycetes</taxon>
        <taxon>Hypocreomycetidae</taxon>
        <taxon>Glomerellales</taxon>
        <taxon>Glomerellaceae</taxon>
        <taxon>Colletotrichum</taxon>
        <taxon>Colletotrichum acutatum species complex</taxon>
    </lineage>
</organism>
<feature type="domain" description="CCHC-type" evidence="3">
    <location>
        <begin position="413"/>
        <end position="427"/>
    </location>
</feature>
<feature type="domain" description="CCHC-type" evidence="3">
    <location>
        <begin position="538"/>
        <end position="553"/>
    </location>
</feature>
<dbReference type="Proteomes" id="UP000830671">
    <property type="component" value="Chromosome 5"/>
</dbReference>
<name>A0A9Q8SXW6_9PEZI</name>
<dbReference type="Pfam" id="PF00098">
    <property type="entry name" value="zf-CCHC"/>
    <property type="match status" value="6"/>
</dbReference>
<evidence type="ECO:0000313" key="4">
    <source>
        <dbReference type="EMBL" id="UQC84647.1"/>
    </source>
</evidence>
<dbReference type="GeneID" id="73344129"/>
<feature type="domain" description="CCHC-type" evidence="3">
    <location>
        <begin position="439"/>
        <end position="455"/>
    </location>
</feature>
<dbReference type="GO" id="GO:0008270">
    <property type="term" value="F:zinc ion binding"/>
    <property type="evidence" value="ECO:0007669"/>
    <property type="project" value="UniProtKB-KW"/>
</dbReference>
<keyword evidence="5" id="KW-1185">Reference proteome</keyword>
<reference evidence="4" key="1">
    <citation type="journal article" date="2021" name="Mol. Plant Microbe Interact.">
        <title>Complete Genome Sequence of the Plant-Pathogenic Fungus Colletotrichum lupini.</title>
        <authorList>
            <person name="Baroncelli R."/>
            <person name="Pensec F."/>
            <person name="Da Lio D."/>
            <person name="Boufleur T."/>
            <person name="Vicente I."/>
            <person name="Sarrocco S."/>
            <person name="Picot A."/>
            <person name="Baraldi E."/>
            <person name="Sukno S."/>
            <person name="Thon M."/>
            <person name="Le Floch G."/>
        </authorList>
    </citation>
    <scope>NUCLEOTIDE SEQUENCE</scope>
    <source>
        <strain evidence="4">IMI 504893</strain>
    </source>
</reference>
<keyword evidence="1" id="KW-0863">Zinc-finger</keyword>
<dbReference type="EMBL" id="CP019477">
    <property type="protein sequence ID" value="UQC84647.1"/>
    <property type="molecule type" value="Genomic_DNA"/>
</dbReference>
<feature type="compositionally biased region" description="Polar residues" evidence="2">
    <location>
        <begin position="10"/>
        <end position="21"/>
    </location>
</feature>
<keyword evidence="1" id="KW-0479">Metal-binding</keyword>
<dbReference type="AlphaFoldDB" id="A0A9Q8SXW6"/>
<dbReference type="PANTHER" id="PTHR23002">
    <property type="entry name" value="ZINC FINGER CCHC DOMAIN CONTAINING PROTEIN"/>
    <property type="match status" value="1"/>
</dbReference>
<proteinExistence type="predicted"/>
<evidence type="ECO:0000256" key="2">
    <source>
        <dbReference type="SAM" id="MobiDB-lite"/>
    </source>
</evidence>
<accession>A0A9Q8SXW6</accession>